<dbReference type="Pfam" id="PF01041">
    <property type="entry name" value="DegT_DnrJ_EryC1"/>
    <property type="match status" value="1"/>
</dbReference>
<evidence type="ECO:0000256" key="5">
    <source>
        <dbReference type="RuleBase" id="RU004508"/>
    </source>
</evidence>
<dbReference type="InterPro" id="IPR015424">
    <property type="entry name" value="PyrdxlP-dep_Trfase"/>
</dbReference>
<dbReference type="GO" id="GO:0030170">
    <property type="term" value="F:pyridoxal phosphate binding"/>
    <property type="evidence" value="ECO:0007669"/>
    <property type="project" value="TreeGrafter"/>
</dbReference>
<dbReference type="RefSeq" id="WP_197455165.1">
    <property type="nucleotide sequence ID" value="NZ_CP151726.1"/>
</dbReference>
<dbReference type="PANTHER" id="PTHR30244">
    <property type="entry name" value="TRANSAMINASE"/>
    <property type="match status" value="1"/>
</dbReference>
<accession>A0A5C5ZL60</accession>
<proteinExistence type="inferred from homology"/>
<dbReference type="PANTHER" id="PTHR30244:SF36">
    <property type="entry name" value="3-OXO-GLUCOSE-6-PHOSPHATE:GLUTAMATE AMINOTRANSFERASE"/>
    <property type="match status" value="1"/>
</dbReference>
<reference evidence="6 7" key="1">
    <citation type="submission" date="2019-02" db="EMBL/GenBank/DDBJ databases">
        <title>Deep-cultivation of Planctomycetes and their phenomic and genomic characterization uncovers novel biology.</title>
        <authorList>
            <person name="Wiegand S."/>
            <person name="Jogler M."/>
            <person name="Boedeker C."/>
            <person name="Pinto D."/>
            <person name="Vollmers J."/>
            <person name="Rivas-Marin E."/>
            <person name="Kohn T."/>
            <person name="Peeters S.H."/>
            <person name="Heuer A."/>
            <person name="Rast P."/>
            <person name="Oberbeckmann S."/>
            <person name="Bunk B."/>
            <person name="Jeske O."/>
            <person name="Meyerdierks A."/>
            <person name="Storesund J.E."/>
            <person name="Kallscheuer N."/>
            <person name="Luecker S."/>
            <person name="Lage O.M."/>
            <person name="Pohl T."/>
            <person name="Merkel B.J."/>
            <person name="Hornburger P."/>
            <person name="Mueller R.-W."/>
            <person name="Bruemmer F."/>
            <person name="Labrenz M."/>
            <person name="Spormann A.M."/>
            <person name="Op Den Camp H."/>
            <person name="Overmann J."/>
            <person name="Amann R."/>
            <person name="Jetten M.S.M."/>
            <person name="Mascher T."/>
            <person name="Medema M.H."/>
            <person name="Devos D.P."/>
            <person name="Kaster A.-K."/>
            <person name="Ovreas L."/>
            <person name="Rohde M."/>
            <person name="Galperin M.Y."/>
            <person name="Jogler C."/>
        </authorList>
    </citation>
    <scope>NUCLEOTIDE SEQUENCE [LARGE SCALE GENOMIC DNA]</scope>
    <source>
        <strain evidence="6 7">Pla52n</strain>
    </source>
</reference>
<comment type="caution">
    <text evidence="6">The sequence shown here is derived from an EMBL/GenBank/DDBJ whole genome shotgun (WGS) entry which is preliminary data.</text>
</comment>
<dbReference type="Gene3D" id="3.90.1150.10">
    <property type="entry name" value="Aspartate Aminotransferase, domain 1"/>
    <property type="match status" value="1"/>
</dbReference>
<dbReference type="InterPro" id="IPR015421">
    <property type="entry name" value="PyrdxlP-dep_Trfase_major"/>
</dbReference>
<dbReference type="AlphaFoldDB" id="A0A5C5ZL60"/>
<feature type="active site" description="Proton acceptor" evidence="3">
    <location>
        <position position="184"/>
    </location>
</feature>
<evidence type="ECO:0000313" key="7">
    <source>
        <dbReference type="Proteomes" id="UP000320176"/>
    </source>
</evidence>
<dbReference type="InterPro" id="IPR000653">
    <property type="entry name" value="DegT/StrS_aminotransferase"/>
</dbReference>
<keyword evidence="6" id="KW-0032">Aminotransferase</keyword>
<evidence type="ECO:0000256" key="2">
    <source>
        <dbReference type="ARBA" id="ARBA00037999"/>
    </source>
</evidence>
<keyword evidence="1 4" id="KW-0663">Pyridoxal phosphate</keyword>
<dbReference type="GO" id="GO:0008483">
    <property type="term" value="F:transaminase activity"/>
    <property type="evidence" value="ECO:0007669"/>
    <property type="project" value="UniProtKB-KW"/>
</dbReference>
<evidence type="ECO:0000256" key="4">
    <source>
        <dbReference type="PIRSR" id="PIRSR000390-2"/>
    </source>
</evidence>
<dbReference type="InterPro" id="IPR015422">
    <property type="entry name" value="PyrdxlP-dep_Trfase_small"/>
</dbReference>
<organism evidence="6 7">
    <name type="scientific">Stieleria varia</name>
    <dbReference type="NCBI Taxonomy" id="2528005"/>
    <lineage>
        <taxon>Bacteria</taxon>
        <taxon>Pseudomonadati</taxon>
        <taxon>Planctomycetota</taxon>
        <taxon>Planctomycetia</taxon>
        <taxon>Pirellulales</taxon>
        <taxon>Pirellulaceae</taxon>
        <taxon>Stieleria</taxon>
    </lineage>
</organism>
<dbReference type="Gene3D" id="3.40.640.10">
    <property type="entry name" value="Type I PLP-dependent aspartate aminotransferase-like (Major domain)"/>
    <property type="match status" value="1"/>
</dbReference>
<dbReference type="SUPFAM" id="SSF53383">
    <property type="entry name" value="PLP-dependent transferases"/>
    <property type="match status" value="1"/>
</dbReference>
<dbReference type="Proteomes" id="UP000320176">
    <property type="component" value="Unassembled WGS sequence"/>
</dbReference>
<feature type="modified residue" description="N6-(pyridoxal phosphate)lysine" evidence="4">
    <location>
        <position position="184"/>
    </location>
</feature>
<keyword evidence="7" id="KW-1185">Reference proteome</keyword>
<gene>
    <name evidence="6" type="primary">btrR</name>
    <name evidence="6" type="ORF">Pla52n_69590</name>
</gene>
<dbReference type="EMBL" id="SJPN01000030">
    <property type="protein sequence ID" value="TWT87928.1"/>
    <property type="molecule type" value="Genomic_DNA"/>
</dbReference>
<name>A0A5C5ZL60_9BACT</name>
<comment type="similarity">
    <text evidence="2 5">Belongs to the DegT/DnrJ/EryC1 family.</text>
</comment>
<evidence type="ECO:0000256" key="1">
    <source>
        <dbReference type="ARBA" id="ARBA00022898"/>
    </source>
</evidence>
<sequence length="376" mass="40855">MTFSCPIWPPQWPEIGSKLQESILSGDWGRYKSAAHEELRGQIASLSQCSHVRLMGSGSAAIEMALRTVGIGAGDEVILSAFDFPGNIRAIEATGATPVLVDVRPESLQLDLEMVQDAKSDRIKAVIASHLYGTFAPVGPLREICDHYGWQLVEDACQCPGSVAHGRPAGSWGNLAALSFGGSKPLCAGNGGALLSNDRRMEAKWNATLDRPSDTQPLSGLQATVLLPQLSRLREMNRQRWQTAIELQTLSSELGDVRWLSELPGAAEGPQDAKGQSDPSDVCEIQCSITHYKVAWLAKDSFIRDRVVRRAGEMGIPVGPAFRSMDRCSPKRCRKPFALPESRKLSECGFVLDHSALLAEGENRRLLVEAIASLLN</sequence>
<dbReference type="GO" id="GO:0000271">
    <property type="term" value="P:polysaccharide biosynthetic process"/>
    <property type="evidence" value="ECO:0007669"/>
    <property type="project" value="TreeGrafter"/>
</dbReference>
<evidence type="ECO:0000313" key="6">
    <source>
        <dbReference type="EMBL" id="TWT87928.1"/>
    </source>
</evidence>
<keyword evidence="6" id="KW-0808">Transferase</keyword>
<protein>
    <submittedName>
        <fullName evidence="6">L-glutamine:2-deoxy-scyllo-inosose aminotransferase</fullName>
        <ecNumber evidence="6">2.6.1.100</ecNumber>
    </submittedName>
</protein>
<evidence type="ECO:0000256" key="3">
    <source>
        <dbReference type="PIRSR" id="PIRSR000390-1"/>
    </source>
</evidence>
<dbReference type="EC" id="2.6.1.100" evidence="6"/>